<dbReference type="InterPro" id="IPR029035">
    <property type="entry name" value="DHS-like_NAD/FAD-binding_dom"/>
</dbReference>
<evidence type="ECO:0000256" key="14">
    <source>
        <dbReference type="RuleBase" id="RU003591"/>
    </source>
</evidence>
<evidence type="ECO:0000259" key="17">
    <source>
        <dbReference type="Pfam" id="PF02775"/>
    </source>
</evidence>
<feature type="domain" description="Thiamine pyrophosphate enzyme central" evidence="16">
    <location>
        <begin position="189"/>
        <end position="324"/>
    </location>
</feature>
<feature type="domain" description="Thiamine pyrophosphate enzyme TPP-binding" evidence="17">
    <location>
        <begin position="386"/>
        <end position="534"/>
    </location>
</feature>
<keyword evidence="7 14" id="KW-0808">Transferase</keyword>
<evidence type="ECO:0000256" key="13">
    <source>
        <dbReference type="ARBA" id="ARBA00048670"/>
    </source>
</evidence>
<comment type="cofactor">
    <cofactor evidence="14">
        <name>Mg(2+)</name>
        <dbReference type="ChEBI" id="CHEBI:18420"/>
    </cofactor>
    <text evidence="14">Binds 1 Mg(2+) ion per subunit.</text>
</comment>
<evidence type="ECO:0000256" key="1">
    <source>
        <dbReference type="ARBA" id="ARBA00004974"/>
    </source>
</evidence>
<dbReference type="FunFam" id="3.40.50.1220:FF:000008">
    <property type="entry name" value="Acetolactate synthase"/>
    <property type="match status" value="1"/>
</dbReference>
<comment type="catalytic activity">
    <reaction evidence="13 14">
        <text>2 pyruvate + H(+) = (2S)-2-acetolactate + CO2</text>
        <dbReference type="Rhea" id="RHEA:25249"/>
        <dbReference type="ChEBI" id="CHEBI:15361"/>
        <dbReference type="ChEBI" id="CHEBI:15378"/>
        <dbReference type="ChEBI" id="CHEBI:16526"/>
        <dbReference type="ChEBI" id="CHEBI:58476"/>
        <dbReference type="EC" id="2.2.1.6"/>
    </reaction>
</comment>
<dbReference type="GO" id="GO:0009099">
    <property type="term" value="P:L-valine biosynthetic process"/>
    <property type="evidence" value="ECO:0007669"/>
    <property type="project" value="TreeGrafter"/>
</dbReference>
<evidence type="ECO:0000256" key="3">
    <source>
        <dbReference type="ARBA" id="ARBA00007812"/>
    </source>
</evidence>
<dbReference type="Pfam" id="PF00205">
    <property type="entry name" value="TPP_enzyme_M"/>
    <property type="match status" value="1"/>
</dbReference>
<evidence type="ECO:0000256" key="15">
    <source>
        <dbReference type="SAM" id="MobiDB-lite"/>
    </source>
</evidence>
<keyword evidence="9" id="KW-0274">FAD</keyword>
<keyword evidence="12 14" id="KW-0100">Branched-chain amino acid biosynthesis</keyword>
<dbReference type="Pfam" id="PF02776">
    <property type="entry name" value="TPP_enzyme_N"/>
    <property type="match status" value="1"/>
</dbReference>
<keyword evidence="20" id="KW-1185">Reference proteome</keyword>
<dbReference type="GO" id="GO:0030976">
    <property type="term" value="F:thiamine pyrophosphate binding"/>
    <property type="evidence" value="ECO:0007669"/>
    <property type="project" value="UniProtKB-UniRule"/>
</dbReference>
<dbReference type="Gene3D" id="3.40.50.970">
    <property type="match status" value="2"/>
</dbReference>
<dbReference type="Proteomes" id="UP001149140">
    <property type="component" value="Unassembled WGS sequence"/>
</dbReference>
<dbReference type="Gene3D" id="3.40.50.1220">
    <property type="entry name" value="TPP-binding domain"/>
    <property type="match status" value="1"/>
</dbReference>
<dbReference type="InterPro" id="IPR012846">
    <property type="entry name" value="Acetolactate_synth_lsu"/>
</dbReference>
<dbReference type="EC" id="2.2.1.6" evidence="4 14"/>
<evidence type="ECO:0000256" key="4">
    <source>
        <dbReference type="ARBA" id="ARBA00013145"/>
    </source>
</evidence>
<evidence type="ECO:0000256" key="11">
    <source>
        <dbReference type="ARBA" id="ARBA00023052"/>
    </source>
</evidence>
<dbReference type="AlphaFoldDB" id="A0A9X3N357"/>
<comment type="similarity">
    <text evidence="3 14">Belongs to the TPP enzyme family.</text>
</comment>
<dbReference type="GO" id="GO:0050660">
    <property type="term" value="F:flavin adenine dinucleotide binding"/>
    <property type="evidence" value="ECO:0007669"/>
    <property type="project" value="InterPro"/>
</dbReference>
<dbReference type="GO" id="GO:0009097">
    <property type="term" value="P:isoleucine biosynthetic process"/>
    <property type="evidence" value="ECO:0007669"/>
    <property type="project" value="TreeGrafter"/>
</dbReference>
<gene>
    <name evidence="19" type="primary">ilvB</name>
    <name evidence="19" type="ORF">OM076_36770</name>
</gene>
<dbReference type="RefSeq" id="WP_270045140.1">
    <property type="nucleotide sequence ID" value="NZ_JAPDOD010000054.1"/>
</dbReference>
<protein>
    <recommendedName>
        <fullName evidence="4 14">Acetolactate synthase</fullName>
        <ecNumber evidence="4 14">2.2.1.6</ecNumber>
    </recommendedName>
</protein>
<dbReference type="GO" id="GO:0000287">
    <property type="term" value="F:magnesium ion binding"/>
    <property type="evidence" value="ECO:0007669"/>
    <property type="project" value="UniProtKB-UniRule"/>
</dbReference>
<reference evidence="19" key="1">
    <citation type="submission" date="2022-10" db="EMBL/GenBank/DDBJ databases">
        <title>The WGS of Solirubrobacter ginsenosidimutans DSM 21036.</title>
        <authorList>
            <person name="Jiang Z."/>
        </authorList>
    </citation>
    <scope>NUCLEOTIDE SEQUENCE</scope>
    <source>
        <strain evidence="19">DSM 21036</strain>
    </source>
</reference>
<dbReference type="InterPro" id="IPR011766">
    <property type="entry name" value="TPP_enzyme_TPP-bd"/>
</dbReference>
<keyword evidence="10 14" id="KW-0460">Magnesium</keyword>
<name>A0A9X3N357_9ACTN</name>
<feature type="domain" description="Thiamine pyrophosphate enzyme N-terminal TPP-binding" evidence="18">
    <location>
        <begin position="1"/>
        <end position="115"/>
    </location>
</feature>
<organism evidence="19 20">
    <name type="scientific">Solirubrobacter ginsenosidimutans</name>
    <dbReference type="NCBI Taxonomy" id="490573"/>
    <lineage>
        <taxon>Bacteria</taxon>
        <taxon>Bacillati</taxon>
        <taxon>Actinomycetota</taxon>
        <taxon>Thermoleophilia</taxon>
        <taxon>Solirubrobacterales</taxon>
        <taxon>Solirubrobacteraceae</taxon>
        <taxon>Solirubrobacter</taxon>
    </lineage>
</organism>
<evidence type="ECO:0000259" key="18">
    <source>
        <dbReference type="Pfam" id="PF02776"/>
    </source>
</evidence>
<feature type="region of interest" description="Disordered" evidence="15">
    <location>
        <begin position="166"/>
        <end position="187"/>
    </location>
</feature>
<dbReference type="InterPro" id="IPR039368">
    <property type="entry name" value="AHAS_TPP"/>
</dbReference>
<keyword evidence="8 14" id="KW-0479">Metal-binding</keyword>
<accession>A0A9X3N357</accession>
<comment type="pathway">
    <text evidence="1 14">Amino-acid biosynthesis; L-isoleucine biosynthesis; L-isoleucine from 2-oxobutanoate: step 1/4.</text>
</comment>
<keyword evidence="6" id="KW-0285">Flavoprotein</keyword>
<dbReference type="InterPro" id="IPR045229">
    <property type="entry name" value="TPP_enz"/>
</dbReference>
<comment type="pathway">
    <text evidence="2 14">Amino-acid biosynthesis; L-valine biosynthesis; L-valine from pyruvate: step 1/4.</text>
</comment>
<dbReference type="NCBIfam" id="TIGR00118">
    <property type="entry name" value="acolac_lg"/>
    <property type="match status" value="1"/>
</dbReference>
<dbReference type="InterPro" id="IPR012001">
    <property type="entry name" value="Thiamin_PyroP_enz_TPP-bd_dom"/>
</dbReference>
<evidence type="ECO:0000256" key="10">
    <source>
        <dbReference type="ARBA" id="ARBA00022842"/>
    </source>
</evidence>
<comment type="cofactor">
    <cofactor evidence="14">
        <name>thiamine diphosphate</name>
        <dbReference type="ChEBI" id="CHEBI:58937"/>
    </cofactor>
    <text evidence="14">Binds 1 thiamine pyrophosphate per subunit.</text>
</comment>
<keyword evidence="11 14" id="KW-0786">Thiamine pyrophosphate</keyword>
<evidence type="ECO:0000256" key="5">
    <source>
        <dbReference type="ARBA" id="ARBA00022605"/>
    </source>
</evidence>
<dbReference type="FunFam" id="3.40.50.970:FF:000016">
    <property type="entry name" value="Acetolactate synthase"/>
    <property type="match status" value="1"/>
</dbReference>
<evidence type="ECO:0000256" key="7">
    <source>
        <dbReference type="ARBA" id="ARBA00022679"/>
    </source>
</evidence>
<evidence type="ECO:0000256" key="2">
    <source>
        <dbReference type="ARBA" id="ARBA00005025"/>
    </source>
</evidence>
<dbReference type="PANTHER" id="PTHR18968">
    <property type="entry name" value="THIAMINE PYROPHOSPHATE ENZYMES"/>
    <property type="match status" value="1"/>
</dbReference>
<dbReference type="FunFam" id="3.40.50.970:FF:000007">
    <property type="entry name" value="Acetolactate synthase"/>
    <property type="match status" value="1"/>
</dbReference>
<evidence type="ECO:0000313" key="19">
    <source>
        <dbReference type="EMBL" id="MDA0165877.1"/>
    </source>
</evidence>
<dbReference type="CDD" id="cd07035">
    <property type="entry name" value="TPP_PYR_POX_like"/>
    <property type="match status" value="1"/>
</dbReference>
<evidence type="ECO:0000256" key="9">
    <source>
        <dbReference type="ARBA" id="ARBA00022827"/>
    </source>
</evidence>
<evidence type="ECO:0000259" key="16">
    <source>
        <dbReference type="Pfam" id="PF00205"/>
    </source>
</evidence>
<dbReference type="InterPro" id="IPR029061">
    <property type="entry name" value="THDP-binding"/>
</dbReference>
<proteinExistence type="inferred from homology"/>
<sequence length="557" mass="58603">MRGADALIRALERAGVDTVFGIPGGACLPIYDALHESPIRHVLMRHEAAAGHAAEGYARASGRIGVAIGTSGPGATNLVTAIADAQMDSTPTLFITGQVKTTLRGTNAFQEADVIGITQPLVKHSIAIERADDVAQAVVDAIRIATSGRPGPVLIDLPVDIANAPARDDTHEPYLPGYRPRERPNGRQVRRAAQALATARRPVLYAGGGVTNADASTELRTLAALSGAPVTTTLMALGAFPASDPQWLGMLGMHGTKVANWAMDEADLIVAIGARFDDRVTGALDEFAPSAKIVHIDVDPSEIGKIVTAHVPVVGDAKLALEALIEAYGKCDADATRLAEWWHRIRGWQAAHPLREPEPAEPGCVAPEFALDQLASVLGDAIVTTDVGQHQMWAAGRLGFEAPRRWITSGGLGTMGFGLPAALGAQAASPDATVVCVSGEGSFLMNVQELATAVEEQLPVKVLLLDNASLGMVRQQQDLFWGGRRTAVDLGSSPDWELLCRAFGWSVRSIGDGDEVEDALAETLAEPGPALLHVRIAPEANCLPMFRPGGAAREMIG</sequence>
<dbReference type="SUPFAM" id="SSF52467">
    <property type="entry name" value="DHS-like NAD/FAD-binding domain"/>
    <property type="match status" value="1"/>
</dbReference>
<dbReference type="Pfam" id="PF02775">
    <property type="entry name" value="TPP_enzyme_C"/>
    <property type="match status" value="1"/>
</dbReference>
<evidence type="ECO:0000256" key="8">
    <source>
        <dbReference type="ARBA" id="ARBA00022723"/>
    </source>
</evidence>
<dbReference type="PANTHER" id="PTHR18968:SF13">
    <property type="entry name" value="ACETOLACTATE SYNTHASE CATALYTIC SUBUNIT, MITOCHONDRIAL"/>
    <property type="match status" value="1"/>
</dbReference>
<dbReference type="CDD" id="cd02015">
    <property type="entry name" value="TPP_AHAS"/>
    <property type="match status" value="1"/>
</dbReference>
<dbReference type="InterPro" id="IPR012000">
    <property type="entry name" value="Thiamin_PyroP_enz_cen_dom"/>
</dbReference>
<keyword evidence="5 14" id="KW-0028">Amino-acid biosynthesis</keyword>
<comment type="caution">
    <text evidence="19">The sequence shown here is derived from an EMBL/GenBank/DDBJ whole genome shotgun (WGS) entry which is preliminary data.</text>
</comment>
<dbReference type="EMBL" id="JAPDOD010000054">
    <property type="protein sequence ID" value="MDA0165877.1"/>
    <property type="molecule type" value="Genomic_DNA"/>
</dbReference>
<evidence type="ECO:0000256" key="6">
    <source>
        <dbReference type="ARBA" id="ARBA00022630"/>
    </source>
</evidence>
<evidence type="ECO:0000313" key="20">
    <source>
        <dbReference type="Proteomes" id="UP001149140"/>
    </source>
</evidence>
<dbReference type="SUPFAM" id="SSF52518">
    <property type="entry name" value="Thiamin diphosphate-binding fold (THDP-binding)"/>
    <property type="match status" value="2"/>
</dbReference>
<evidence type="ECO:0000256" key="12">
    <source>
        <dbReference type="ARBA" id="ARBA00023304"/>
    </source>
</evidence>
<dbReference type="GO" id="GO:0003984">
    <property type="term" value="F:acetolactate synthase activity"/>
    <property type="evidence" value="ECO:0007669"/>
    <property type="project" value="UniProtKB-EC"/>
</dbReference>
<dbReference type="GO" id="GO:0005948">
    <property type="term" value="C:acetolactate synthase complex"/>
    <property type="evidence" value="ECO:0007669"/>
    <property type="project" value="TreeGrafter"/>
</dbReference>